<organism evidence="1 2">
    <name type="scientific">Pichia kluyveri</name>
    <name type="common">Yeast</name>
    <dbReference type="NCBI Taxonomy" id="36015"/>
    <lineage>
        <taxon>Eukaryota</taxon>
        <taxon>Fungi</taxon>
        <taxon>Dikarya</taxon>
        <taxon>Ascomycota</taxon>
        <taxon>Saccharomycotina</taxon>
        <taxon>Pichiomycetes</taxon>
        <taxon>Pichiales</taxon>
        <taxon>Pichiaceae</taxon>
        <taxon>Pichia</taxon>
    </lineage>
</organism>
<evidence type="ECO:0000313" key="1">
    <source>
        <dbReference type="EMBL" id="GMM43661.1"/>
    </source>
</evidence>
<reference evidence="1 2" key="1">
    <citation type="journal article" date="2023" name="Elife">
        <title>Identification of key yeast species and microbe-microbe interactions impacting larval growth of Drosophila in the wild.</title>
        <authorList>
            <person name="Mure A."/>
            <person name="Sugiura Y."/>
            <person name="Maeda R."/>
            <person name="Honda K."/>
            <person name="Sakurai N."/>
            <person name="Takahashi Y."/>
            <person name="Watada M."/>
            <person name="Katoh T."/>
            <person name="Gotoh A."/>
            <person name="Gotoh Y."/>
            <person name="Taniguchi I."/>
            <person name="Nakamura K."/>
            <person name="Hayashi T."/>
            <person name="Katayama T."/>
            <person name="Uemura T."/>
            <person name="Hattori Y."/>
        </authorList>
    </citation>
    <scope>NUCLEOTIDE SEQUENCE [LARGE SCALE GENOMIC DNA]</scope>
    <source>
        <strain evidence="1 2">PK-24</strain>
    </source>
</reference>
<sequence>MTDQILNETEQNDLFESLLSTLITNHDNINTDSIDPQSALILTAWVNNEIPTISKPLALFDKINRNSIIWQTINSIDHNSSVIVETDDIDSTVICSACGHFNKDTALLNGCQHVLHNHIRSMRR</sequence>
<dbReference type="EMBL" id="BTGB01000001">
    <property type="protein sequence ID" value="GMM43661.1"/>
    <property type="molecule type" value="Genomic_DNA"/>
</dbReference>
<accession>A0AAV5QZ01</accession>
<protein>
    <submittedName>
        <fullName evidence="1">Uncharacterized protein</fullName>
    </submittedName>
</protein>
<keyword evidence="2" id="KW-1185">Reference proteome</keyword>
<evidence type="ECO:0000313" key="2">
    <source>
        <dbReference type="Proteomes" id="UP001378960"/>
    </source>
</evidence>
<proteinExistence type="predicted"/>
<name>A0AAV5QZ01_PICKL</name>
<gene>
    <name evidence="1" type="ORF">DAPK24_002360</name>
</gene>
<dbReference type="AlphaFoldDB" id="A0AAV5QZ01"/>
<comment type="caution">
    <text evidence="1">The sequence shown here is derived from an EMBL/GenBank/DDBJ whole genome shotgun (WGS) entry which is preliminary data.</text>
</comment>
<dbReference type="Proteomes" id="UP001378960">
    <property type="component" value="Unassembled WGS sequence"/>
</dbReference>